<proteinExistence type="predicted"/>
<evidence type="ECO:0000313" key="2">
    <source>
        <dbReference type="Proteomes" id="UP000324832"/>
    </source>
</evidence>
<gene>
    <name evidence="1" type="ORF">LSINAPIS_LOCUS10422</name>
</gene>
<dbReference type="EMBL" id="FZQP02004222">
    <property type="protein sequence ID" value="VVC99561.1"/>
    <property type="molecule type" value="Genomic_DNA"/>
</dbReference>
<protein>
    <submittedName>
        <fullName evidence="1">Uncharacterized protein</fullName>
    </submittedName>
</protein>
<keyword evidence="2" id="KW-1185">Reference proteome</keyword>
<organism evidence="1 2">
    <name type="scientific">Leptidea sinapis</name>
    <dbReference type="NCBI Taxonomy" id="189913"/>
    <lineage>
        <taxon>Eukaryota</taxon>
        <taxon>Metazoa</taxon>
        <taxon>Ecdysozoa</taxon>
        <taxon>Arthropoda</taxon>
        <taxon>Hexapoda</taxon>
        <taxon>Insecta</taxon>
        <taxon>Pterygota</taxon>
        <taxon>Neoptera</taxon>
        <taxon>Endopterygota</taxon>
        <taxon>Lepidoptera</taxon>
        <taxon>Glossata</taxon>
        <taxon>Ditrysia</taxon>
        <taxon>Papilionoidea</taxon>
        <taxon>Pieridae</taxon>
        <taxon>Dismorphiinae</taxon>
        <taxon>Leptidea</taxon>
    </lineage>
</organism>
<dbReference type="AlphaFoldDB" id="A0A5E4QQE7"/>
<dbReference type="PANTHER" id="PTHR21696">
    <property type="entry name" value="PROTEIN UNC-79 HOMOLOG"/>
    <property type="match status" value="1"/>
</dbReference>
<dbReference type="InterPro" id="IPR024855">
    <property type="entry name" value="UNC79"/>
</dbReference>
<reference evidence="1 2" key="1">
    <citation type="submission" date="2017-07" db="EMBL/GenBank/DDBJ databases">
        <authorList>
            <person name="Talla V."/>
            <person name="Backstrom N."/>
        </authorList>
    </citation>
    <scope>NUCLEOTIDE SEQUENCE [LARGE SCALE GENOMIC DNA]</scope>
</reference>
<dbReference type="Proteomes" id="UP000324832">
    <property type="component" value="Unassembled WGS sequence"/>
</dbReference>
<name>A0A5E4QQE7_9NEOP</name>
<evidence type="ECO:0000313" key="1">
    <source>
        <dbReference type="EMBL" id="VVC99561.1"/>
    </source>
</evidence>
<accession>A0A5E4QQE7</accession>
<sequence>MALYLECVAVEALGPGSACAALLSGLEQLARATVLQLAQLDDNFVLRLSLVCELCAACMRAFTRDRDRLLLCRVLVYELVQALRTKTTIPDDNLFILIQFVLQGTACFPVFDVVVGHSVVSNQNSNIRIKCGENTQIDMYSEMCSKSTSTLIKEQSHIKNSVNELSNKNLTHEEKITILKILYTPREKVLLMKEQTIAVLKQSEGREGR</sequence>
<dbReference type="PANTHER" id="PTHR21696:SF2">
    <property type="entry name" value="PROTEIN UNC-79 HOMOLOG"/>
    <property type="match status" value="1"/>
</dbReference>